<feature type="domain" description="Myb-like" evidence="6">
    <location>
        <begin position="116"/>
        <end position="166"/>
    </location>
</feature>
<feature type="domain" description="Myb-like" evidence="6">
    <location>
        <begin position="3"/>
        <end position="64"/>
    </location>
</feature>
<dbReference type="Gene3D" id="1.10.10.60">
    <property type="entry name" value="Homeodomain-like"/>
    <property type="match status" value="3"/>
</dbReference>
<evidence type="ECO:0008006" key="10">
    <source>
        <dbReference type="Google" id="ProtNLM"/>
    </source>
</evidence>
<reference evidence="8 9" key="1">
    <citation type="journal article" date="2019" name="Nat. Ecol. Evol.">
        <title>Megaphylogeny resolves global patterns of mushroom evolution.</title>
        <authorList>
            <person name="Varga T."/>
            <person name="Krizsan K."/>
            <person name="Foldi C."/>
            <person name="Dima B."/>
            <person name="Sanchez-Garcia M."/>
            <person name="Sanchez-Ramirez S."/>
            <person name="Szollosi G.J."/>
            <person name="Szarkandi J.G."/>
            <person name="Papp V."/>
            <person name="Albert L."/>
            <person name="Andreopoulos W."/>
            <person name="Angelini C."/>
            <person name="Antonin V."/>
            <person name="Barry K.W."/>
            <person name="Bougher N.L."/>
            <person name="Buchanan P."/>
            <person name="Buyck B."/>
            <person name="Bense V."/>
            <person name="Catcheside P."/>
            <person name="Chovatia M."/>
            <person name="Cooper J."/>
            <person name="Damon W."/>
            <person name="Desjardin D."/>
            <person name="Finy P."/>
            <person name="Geml J."/>
            <person name="Haridas S."/>
            <person name="Hughes K."/>
            <person name="Justo A."/>
            <person name="Karasinski D."/>
            <person name="Kautmanova I."/>
            <person name="Kiss B."/>
            <person name="Kocsube S."/>
            <person name="Kotiranta H."/>
            <person name="LaButti K.M."/>
            <person name="Lechner B.E."/>
            <person name="Liimatainen K."/>
            <person name="Lipzen A."/>
            <person name="Lukacs Z."/>
            <person name="Mihaltcheva S."/>
            <person name="Morgado L.N."/>
            <person name="Niskanen T."/>
            <person name="Noordeloos M.E."/>
            <person name="Ohm R.A."/>
            <person name="Ortiz-Santana B."/>
            <person name="Ovrebo C."/>
            <person name="Racz N."/>
            <person name="Riley R."/>
            <person name="Savchenko A."/>
            <person name="Shiryaev A."/>
            <person name="Soop K."/>
            <person name="Spirin V."/>
            <person name="Szebenyi C."/>
            <person name="Tomsovsky M."/>
            <person name="Tulloss R.E."/>
            <person name="Uehling J."/>
            <person name="Grigoriev I.V."/>
            <person name="Vagvolgyi C."/>
            <person name="Papp T."/>
            <person name="Martin F.M."/>
            <person name="Miettinen O."/>
            <person name="Hibbett D.S."/>
            <person name="Nagy L.G."/>
        </authorList>
    </citation>
    <scope>NUCLEOTIDE SEQUENCE [LARGE SCALE GENOMIC DNA]</scope>
    <source>
        <strain evidence="8 9">OMC1185</strain>
    </source>
</reference>
<dbReference type="Pfam" id="PF00249">
    <property type="entry name" value="Myb_DNA-binding"/>
    <property type="match status" value="1"/>
</dbReference>
<dbReference type="InterPro" id="IPR009057">
    <property type="entry name" value="Homeodomain-like_sf"/>
</dbReference>
<name>A0A5C3MNN6_9AGAM</name>
<dbReference type="GO" id="GO:0042795">
    <property type="term" value="P:snRNA transcription by RNA polymerase II"/>
    <property type="evidence" value="ECO:0007669"/>
    <property type="project" value="TreeGrafter"/>
</dbReference>
<proteinExistence type="predicted"/>
<accession>A0A5C3MNN6</accession>
<dbReference type="SUPFAM" id="SSF46689">
    <property type="entry name" value="Homeodomain-like"/>
    <property type="match status" value="2"/>
</dbReference>
<evidence type="ECO:0000256" key="3">
    <source>
        <dbReference type="ARBA" id="ARBA00023163"/>
    </source>
</evidence>
<dbReference type="Pfam" id="PF13921">
    <property type="entry name" value="Myb_DNA-bind_6"/>
    <property type="match status" value="1"/>
</dbReference>
<dbReference type="InterPro" id="IPR017930">
    <property type="entry name" value="Myb_dom"/>
</dbReference>
<protein>
    <recommendedName>
        <fullName evidence="10">Homeodomain-like protein</fullName>
    </recommendedName>
</protein>
<dbReference type="AlphaFoldDB" id="A0A5C3MNN6"/>
<organism evidence="8 9">
    <name type="scientific">Heliocybe sulcata</name>
    <dbReference type="NCBI Taxonomy" id="5364"/>
    <lineage>
        <taxon>Eukaryota</taxon>
        <taxon>Fungi</taxon>
        <taxon>Dikarya</taxon>
        <taxon>Basidiomycota</taxon>
        <taxon>Agaricomycotina</taxon>
        <taxon>Agaricomycetes</taxon>
        <taxon>Gloeophyllales</taxon>
        <taxon>Gloeophyllaceae</taxon>
        <taxon>Heliocybe</taxon>
    </lineage>
</organism>
<dbReference type="InterPro" id="IPR001005">
    <property type="entry name" value="SANT/Myb"/>
</dbReference>
<dbReference type="GO" id="GO:0042796">
    <property type="term" value="P:snRNA transcription by RNA polymerase III"/>
    <property type="evidence" value="ECO:0007669"/>
    <property type="project" value="TreeGrafter"/>
</dbReference>
<sequence length="214" mass="24269">MSSSAKPEKKWTPQEDEVLRAAVAQCKPQSAFAAVGTKNSWQKISERLPGRSNKSCRKRWIHSLDPQLKKGRWTAAEDAKLKEAIKEHGLQWWKVARQIEGRTDDQCAKRWREKLDPSISRRPWSALEDQTLMDAWRIHGKKWNIISTMLPGRPAVHCRNRYQSLTRVSRRATASVASGDSLTPVLLASSHAHDDGDDDDDTKSSKVRVDAAFC</sequence>
<feature type="compositionally biased region" description="Basic and acidic residues" evidence="5">
    <location>
        <begin position="202"/>
        <end position="214"/>
    </location>
</feature>
<evidence type="ECO:0000256" key="5">
    <source>
        <dbReference type="SAM" id="MobiDB-lite"/>
    </source>
</evidence>
<dbReference type="SMART" id="SM00717">
    <property type="entry name" value="SANT"/>
    <property type="match status" value="3"/>
</dbReference>
<dbReference type="GO" id="GO:0001006">
    <property type="term" value="F:RNA polymerase III type 3 promoter sequence-specific DNA binding"/>
    <property type="evidence" value="ECO:0007669"/>
    <property type="project" value="TreeGrafter"/>
</dbReference>
<dbReference type="GO" id="GO:0000978">
    <property type="term" value="F:RNA polymerase II cis-regulatory region sequence-specific DNA binding"/>
    <property type="evidence" value="ECO:0007669"/>
    <property type="project" value="TreeGrafter"/>
</dbReference>
<feature type="domain" description="HTH myb-type" evidence="7">
    <location>
        <begin position="65"/>
        <end position="119"/>
    </location>
</feature>
<keyword evidence="4" id="KW-0539">Nucleus</keyword>
<keyword evidence="2" id="KW-0238">DNA-binding</keyword>
<dbReference type="STRING" id="5364.A0A5C3MNN6"/>
<dbReference type="PANTHER" id="PTHR46621">
    <property type="entry name" value="SNRNA-ACTIVATING PROTEIN COMPLEX SUBUNIT 4"/>
    <property type="match status" value="1"/>
</dbReference>
<evidence type="ECO:0000313" key="8">
    <source>
        <dbReference type="EMBL" id="TFK46507.1"/>
    </source>
</evidence>
<dbReference type="GO" id="GO:0019185">
    <property type="term" value="C:snRNA-activating protein complex"/>
    <property type="evidence" value="ECO:0007669"/>
    <property type="project" value="TreeGrafter"/>
</dbReference>
<keyword evidence="3" id="KW-0804">Transcription</keyword>
<dbReference type="Proteomes" id="UP000305948">
    <property type="component" value="Unassembled WGS sequence"/>
</dbReference>
<evidence type="ECO:0000313" key="9">
    <source>
        <dbReference type="Proteomes" id="UP000305948"/>
    </source>
</evidence>
<feature type="domain" description="Myb-like" evidence="6">
    <location>
        <begin position="65"/>
        <end position="115"/>
    </location>
</feature>
<dbReference type="InterPro" id="IPR051575">
    <property type="entry name" value="Myb-like_DNA-bd"/>
</dbReference>
<evidence type="ECO:0000256" key="4">
    <source>
        <dbReference type="ARBA" id="ARBA00023242"/>
    </source>
</evidence>
<dbReference type="PROSITE" id="PS51294">
    <property type="entry name" value="HTH_MYB"/>
    <property type="match status" value="3"/>
</dbReference>
<dbReference type="CDD" id="cd00167">
    <property type="entry name" value="SANT"/>
    <property type="match status" value="2"/>
</dbReference>
<evidence type="ECO:0000256" key="2">
    <source>
        <dbReference type="ARBA" id="ARBA00023125"/>
    </source>
</evidence>
<dbReference type="PANTHER" id="PTHR46621:SF1">
    <property type="entry name" value="SNRNA-ACTIVATING PROTEIN COMPLEX SUBUNIT 4"/>
    <property type="match status" value="1"/>
</dbReference>
<feature type="domain" description="HTH myb-type" evidence="7">
    <location>
        <begin position="10"/>
        <end position="60"/>
    </location>
</feature>
<keyword evidence="1" id="KW-0805">Transcription regulation</keyword>
<dbReference type="PROSITE" id="PS50090">
    <property type="entry name" value="MYB_LIKE"/>
    <property type="match status" value="3"/>
</dbReference>
<dbReference type="OrthoDB" id="2143914at2759"/>
<evidence type="ECO:0000259" key="7">
    <source>
        <dbReference type="PROSITE" id="PS51294"/>
    </source>
</evidence>
<dbReference type="EMBL" id="ML213529">
    <property type="protein sequence ID" value="TFK46507.1"/>
    <property type="molecule type" value="Genomic_DNA"/>
</dbReference>
<feature type="region of interest" description="Disordered" evidence="5">
    <location>
        <begin position="189"/>
        <end position="214"/>
    </location>
</feature>
<gene>
    <name evidence="8" type="ORF">OE88DRAFT_1638227</name>
</gene>
<evidence type="ECO:0000259" key="6">
    <source>
        <dbReference type="PROSITE" id="PS50090"/>
    </source>
</evidence>
<keyword evidence="9" id="KW-1185">Reference proteome</keyword>
<feature type="domain" description="HTH myb-type" evidence="7">
    <location>
        <begin position="121"/>
        <end position="170"/>
    </location>
</feature>
<evidence type="ECO:0000256" key="1">
    <source>
        <dbReference type="ARBA" id="ARBA00023015"/>
    </source>
</evidence>